<evidence type="ECO:0000313" key="3">
    <source>
        <dbReference type="Proteomes" id="UP000054632"/>
    </source>
</evidence>
<keyword evidence="4" id="KW-1185">Reference proteome</keyword>
<dbReference type="EMBL" id="JYDS01001332">
    <property type="protein sequence ID" value="KRY99145.1"/>
    <property type="molecule type" value="Genomic_DNA"/>
</dbReference>
<reference evidence="3 4" key="1">
    <citation type="submission" date="2015-01" db="EMBL/GenBank/DDBJ databases">
        <title>Evolution of Trichinella species and genotypes.</title>
        <authorList>
            <person name="Korhonen P.K."/>
            <person name="Edoardo P."/>
            <person name="Giuseppe L.R."/>
            <person name="Gasser R.B."/>
        </authorList>
    </citation>
    <scope>NUCLEOTIDE SEQUENCE [LARGE SCALE GENOMIC DNA]</scope>
    <source>
        <strain evidence="1">ISS13</strain>
        <strain evidence="2">ISS588</strain>
    </source>
</reference>
<dbReference type="Proteomes" id="UP000054805">
    <property type="component" value="Unassembled WGS sequence"/>
</dbReference>
<dbReference type="EMBL" id="JYDR01002686">
    <property type="protein sequence ID" value="KRY62094.1"/>
    <property type="molecule type" value="Genomic_DNA"/>
</dbReference>
<name>A0A0V1DKX3_TRIPS</name>
<evidence type="ECO:0000313" key="4">
    <source>
        <dbReference type="Proteomes" id="UP000054805"/>
    </source>
</evidence>
<evidence type="ECO:0000313" key="2">
    <source>
        <dbReference type="EMBL" id="KRY99145.1"/>
    </source>
</evidence>
<dbReference type="AlphaFoldDB" id="A0A0V1DKX3"/>
<organism evidence="1 3">
    <name type="scientific">Trichinella pseudospiralis</name>
    <name type="common">Parasitic roundworm</name>
    <dbReference type="NCBI Taxonomy" id="6337"/>
    <lineage>
        <taxon>Eukaryota</taxon>
        <taxon>Metazoa</taxon>
        <taxon>Ecdysozoa</taxon>
        <taxon>Nematoda</taxon>
        <taxon>Enoplea</taxon>
        <taxon>Dorylaimia</taxon>
        <taxon>Trichinellida</taxon>
        <taxon>Trichinellidae</taxon>
        <taxon>Trichinella</taxon>
    </lineage>
</organism>
<feature type="non-terminal residue" evidence="1">
    <location>
        <position position="49"/>
    </location>
</feature>
<evidence type="ECO:0000313" key="1">
    <source>
        <dbReference type="EMBL" id="KRY62094.1"/>
    </source>
</evidence>
<accession>A0A0V1DKX3</accession>
<sequence length="49" mass="5160">LVLGVNTNQACFITLTSTAIPVDADSKIDIYNPYAFSINSIPSTENGIG</sequence>
<feature type="non-terminal residue" evidence="1">
    <location>
        <position position="1"/>
    </location>
</feature>
<protein>
    <submittedName>
        <fullName evidence="1">Uncharacterized protein</fullName>
    </submittedName>
</protein>
<comment type="caution">
    <text evidence="1">The sequence shown here is derived from an EMBL/GenBank/DDBJ whole genome shotgun (WGS) entry which is preliminary data.</text>
</comment>
<proteinExistence type="predicted"/>
<dbReference type="Proteomes" id="UP000054632">
    <property type="component" value="Unassembled WGS sequence"/>
</dbReference>
<gene>
    <name evidence="1" type="ORF">T4A_10610</name>
    <name evidence="2" type="ORF">T4B_9756</name>
</gene>